<name>A0A1Y3PH06_9BACI</name>
<sequence>MLSKPVRVRSATTIQAIRKEAEHRCQYEDPDTGEVCGRSAEGEPHHIRTRGAGGSDVRENLIQLCGLHHRMVHDGKIERSDLIRIVAKREGKTPEEVAAIIQLPYQEPEPPAPQPPKLEELIQAYIQVDEQEQESRFVKGQLLDVMLAAGATQKYLSRELGVSPSQIRELVHVYRTFSDPSSRVPTLSWYHHRIAARSSDPAKFIAAAADRSLSVRELRKEILVEEGSGHLAEQDEAEERKKAEKCLNAVREILIAGGPAAEWLTQELINLLKGGDTPDFEKHFERAG</sequence>
<evidence type="ECO:0000313" key="3">
    <source>
        <dbReference type="EMBL" id="OUM86630.1"/>
    </source>
</evidence>
<feature type="region of interest" description="Disordered" evidence="1">
    <location>
        <begin position="29"/>
        <end position="53"/>
    </location>
</feature>
<gene>
    <name evidence="3" type="ORF">BAA01_11515</name>
</gene>
<feature type="domain" description="HNH nuclease" evidence="2">
    <location>
        <begin position="13"/>
        <end position="70"/>
    </location>
</feature>
<accession>A0A1Y3PH06</accession>
<dbReference type="CDD" id="cd00085">
    <property type="entry name" value="HNHc"/>
    <property type="match status" value="1"/>
</dbReference>
<evidence type="ECO:0000259" key="2">
    <source>
        <dbReference type="SMART" id="SM00507"/>
    </source>
</evidence>
<dbReference type="EMBL" id="LZRT01000087">
    <property type="protein sequence ID" value="OUM86630.1"/>
    <property type="molecule type" value="Genomic_DNA"/>
</dbReference>
<protein>
    <recommendedName>
        <fullName evidence="2">HNH nuclease domain-containing protein</fullName>
    </recommendedName>
</protein>
<evidence type="ECO:0000256" key="1">
    <source>
        <dbReference type="SAM" id="MobiDB-lite"/>
    </source>
</evidence>
<dbReference type="InterPro" id="IPR003615">
    <property type="entry name" value="HNH_nuc"/>
</dbReference>
<proteinExistence type="predicted"/>
<organism evidence="3 4">
    <name type="scientific">Bacillus thermozeamaize</name>
    <dbReference type="NCBI Taxonomy" id="230954"/>
    <lineage>
        <taxon>Bacteria</taxon>
        <taxon>Bacillati</taxon>
        <taxon>Bacillota</taxon>
        <taxon>Bacilli</taxon>
        <taxon>Bacillales</taxon>
        <taxon>Bacillaceae</taxon>
        <taxon>Bacillus</taxon>
    </lineage>
</organism>
<dbReference type="AlphaFoldDB" id="A0A1Y3PH06"/>
<dbReference type="Proteomes" id="UP000196475">
    <property type="component" value="Unassembled WGS sequence"/>
</dbReference>
<dbReference type="SMART" id="SM00507">
    <property type="entry name" value="HNHc"/>
    <property type="match status" value="1"/>
</dbReference>
<evidence type="ECO:0000313" key="4">
    <source>
        <dbReference type="Proteomes" id="UP000196475"/>
    </source>
</evidence>
<comment type="caution">
    <text evidence="3">The sequence shown here is derived from an EMBL/GenBank/DDBJ whole genome shotgun (WGS) entry which is preliminary data.</text>
</comment>
<reference evidence="4" key="1">
    <citation type="submission" date="2016-06" db="EMBL/GenBank/DDBJ databases">
        <authorList>
            <person name="Nascimento L."/>
            <person name="Pereira R.V."/>
            <person name="Martins L.F."/>
            <person name="Quaggio R.B."/>
            <person name="Silva A.M."/>
            <person name="Setubal J.C."/>
        </authorList>
    </citation>
    <scope>NUCLEOTIDE SEQUENCE [LARGE SCALE GENOMIC DNA]</scope>
</reference>